<reference evidence="2" key="1">
    <citation type="submission" date="2018-09" db="EMBL/GenBank/DDBJ databases">
        <authorList>
            <person name="Zhu H."/>
        </authorList>
    </citation>
    <scope>NUCLEOTIDE SEQUENCE [LARGE SCALE GENOMIC DNA]</scope>
    <source>
        <strain evidence="2">K1S02-23</strain>
    </source>
</reference>
<evidence type="ECO:0000313" key="2">
    <source>
        <dbReference type="Proteomes" id="UP000266327"/>
    </source>
</evidence>
<organism evidence="1 2">
    <name type="scientific">Noviherbaspirillum sedimenti</name>
    <dbReference type="NCBI Taxonomy" id="2320865"/>
    <lineage>
        <taxon>Bacteria</taxon>
        <taxon>Pseudomonadati</taxon>
        <taxon>Pseudomonadota</taxon>
        <taxon>Betaproteobacteria</taxon>
        <taxon>Burkholderiales</taxon>
        <taxon>Oxalobacteraceae</taxon>
        <taxon>Noviherbaspirillum</taxon>
    </lineage>
</organism>
<comment type="caution">
    <text evidence="1">The sequence shown here is derived from an EMBL/GenBank/DDBJ whole genome shotgun (WGS) entry which is preliminary data.</text>
</comment>
<keyword evidence="2" id="KW-1185">Reference proteome</keyword>
<proteinExistence type="predicted"/>
<dbReference type="EMBL" id="QYUQ01000002">
    <property type="protein sequence ID" value="RJG02800.1"/>
    <property type="molecule type" value="Genomic_DNA"/>
</dbReference>
<dbReference type="AlphaFoldDB" id="A0A3A3GP95"/>
<name>A0A3A3GP95_9BURK</name>
<sequence length="121" mass="14425">MACCRRCRRCCRCRVPRCWEACFRWLRRFPFSVWCSWLCALCAFSWFHATSSLCPSRPPTCPRHCCQCCCPRIVGLVPVASAVPRHAAQQRQPWPDRWCLKCRSRNFGHNWRRRYLALQAM</sequence>
<dbReference type="Proteomes" id="UP000266327">
    <property type="component" value="Unassembled WGS sequence"/>
</dbReference>
<gene>
    <name evidence="1" type="ORF">D3878_15435</name>
</gene>
<accession>A0A3A3GP95</accession>
<protein>
    <submittedName>
        <fullName evidence="1">Uncharacterized protein</fullName>
    </submittedName>
</protein>
<evidence type="ECO:0000313" key="1">
    <source>
        <dbReference type="EMBL" id="RJG02800.1"/>
    </source>
</evidence>